<feature type="region of interest" description="Disordered" evidence="1">
    <location>
        <begin position="432"/>
        <end position="453"/>
    </location>
</feature>
<feature type="compositionally biased region" description="Polar residues" evidence="1">
    <location>
        <begin position="74"/>
        <end position="93"/>
    </location>
</feature>
<evidence type="ECO:0000313" key="3">
    <source>
        <dbReference type="Proteomes" id="UP000433876"/>
    </source>
</evidence>
<protein>
    <submittedName>
        <fullName evidence="2">Uncharacterized protein</fullName>
    </submittedName>
</protein>
<dbReference type="EMBL" id="NMPR01000031">
    <property type="protein sequence ID" value="KAA8633829.1"/>
    <property type="molecule type" value="Genomic_DNA"/>
</dbReference>
<evidence type="ECO:0000313" key="2">
    <source>
        <dbReference type="EMBL" id="KAA8633829.1"/>
    </source>
</evidence>
<feature type="compositionally biased region" description="Acidic residues" evidence="1">
    <location>
        <begin position="509"/>
        <end position="518"/>
    </location>
</feature>
<organism evidence="2 3">
    <name type="scientific">Sordaria macrospora</name>
    <dbReference type="NCBI Taxonomy" id="5147"/>
    <lineage>
        <taxon>Eukaryota</taxon>
        <taxon>Fungi</taxon>
        <taxon>Dikarya</taxon>
        <taxon>Ascomycota</taxon>
        <taxon>Pezizomycotina</taxon>
        <taxon>Sordariomycetes</taxon>
        <taxon>Sordariomycetidae</taxon>
        <taxon>Sordariales</taxon>
        <taxon>Sordariaceae</taxon>
        <taxon>Sordaria</taxon>
    </lineage>
</organism>
<feature type="compositionally biased region" description="Basic and acidic residues" evidence="1">
    <location>
        <begin position="519"/>
        <end position="530"/>
    </location>
</feature>
<feature type="compositionally biased region" description="Low complexity" evidence="1">
    <location>
        <begin position="562"/>
        <end position="583"/>
    </location>
</feature>
<evidence type="ECO:0000256" key="1">
    <source>
        <dbReference type="SAM" id="MobiDB-lite"/>
    </source>
</evidence>
<accession>A0A8S8ZWI3</accession>
<feature type="compositionally biased region" description="Acidic residues" evidence="1">
    <location>
        <begin position="353"/>
        <end position="396"/>
    </location>
</feature>
<name>A0A8S8ZWI3_SORMA</name>
<reference evidence="2 3" key="1">
    <citation type="submission" date="2017-07" db="EMBL/GenBank/DDBJ databases">
        <title>Genome sequence of the Sordaria macrospora wild type strain R19027.</title>
        <authorList>
            <person name="Nowrousian M."/>
            <person name="Teichert I."/>
            <person name="Kueck U."/>
        </authorList>
    </citation>
    <scope>NUCLEOTIDE SEQUENCE [LARGE SCALE GENOMIC DNA]</scope>
    <source>
        <strain evidence="2 3">R19027</strain>
        <tissue evidence="2">Mycelium</tissue>
    </source>
</reference>
<feature type="compositionally biased region" description="Basic and acidic residues" evidence="1">
    <location>
        <begin position="598"/>
        <end position="628"/>
    </location>
</feature>
<proteinExistence type="predicted"/>
<dbReference type="VEuPathDB" id="FungiDB:SMAC_05335"/>
<feature type="region of interest" description="Disordered" evidence="1">
    <location>
        <begin position="1"/>
        <end position="22"/>
    </location>
</feature>
<dbReference type="AlphaFoldDB" id="A0A8S8ZWI3"/>
<feature type="region of interest" description="Disordered" evidence="1">
    <location>
        <begin position="502"/>
        <end position="533"/>
    </location>
</feature>
<dbReference type="Proteomes" id="UP000433876">
    <property type="component" value="Unassembled WGS sequence"/>
</dbReference>
<feature type="compositionally biased region" description="Low complexity" evidence="1">
    <location>
        <begin position="397"/>
        <end position="407"/>
    </location>
</feature>
<sequence>MSKPQRVDAAVDEFLNDNPGQSIPSILQKYGLDHSTLYPGVTAMAARDRDQDGNTGLRLNNGGGGKSSLTKLRTSSGGTNGSAAKLSTATQKKTQGERADAAWEEYLSYSNDQRPKSSYFAEKYGIHKSTMSASKTALKKQGVDVELLLNQGSDNGKAKARATAKANANGVGRMTARAGAEVVDLMSDSDLEELEAETEEDEMIEVESDVIRPQPQKLSLTRRQITSMELSDIQERYLVNWYVREESLGRGAPTRAKLTSMALSLLFDGQKPQLDLGEEEWLDVIIRRFLARNPEIKVMMGEGGGEEEEEMPVGCAPAPEVRKKAKEGVNILWEPTAAEAAAAAATMAYVSNDQDDEENDLEDEEDEDDDESASESEDSEEDDSDSDSDSDSDTDSDTSTTDTSTSTNLDHLYNQVFVDSLFVKLEESIPSLPLPSSSHLSDDNRTLLPTPQSSQDIKQHYLSALQRSSSATQTAQIVKALCTEAGRALDLKNSELNVLREKAERLEGEDKEQDQEEQERDRMQEEKERSMSIISMRLLDGVDMSMMSMNNMVDEEERGAAAERNATTTHKGPSTTSTSSTLSPFRSATTTSLPLPPERGREGGGQTTDKDKDLPLPGDVHERLLSDH</sequence>
<comment type="caution">
    <text evidence="2">The sequence shown here is derived from an EMBL/GenBank/DDBJ whole genome shotgun (WGS) entry which is preliminary data.</text>
</comment>
<feature type="region of interest" description="Disordered" evidence="1">
    <location>
        <begin position="556"/>
        <end position="628"/>
    </location>
</feature>
<feature type="region of interest" description="Disordered" evidence="1">
    <location>
        <begin position="46"/>
        <end position="98"/>
    </location>
</feature>
<feature type="region of interest" description="Disordered" evidence="1">
    <location>
        <begin position="353"/>
        <end position="407"/>
    </location>
</feature>
<gene>
    <name evidence="2" type="ORF">SMACR_05335</name>
</gene>